<keyword evidence="3" id="KW-1185">Reference proteome</keyword>
<dbReference type="Proteomes" id="UP001597083">
    <property type="component" value="Unassembled WGS sequence"/>
</dbReference>
<name>A0ABW3CNJ9_9ACTN</name>
<dbReference type="InterPro" id="IPR012551">
    <property type="entry name" value="DUF1707_SHOCT-like"/>
</dbReference>
<proteinExistence type="predicted"/>
<dbReference type="Pfam" id="PF08044">
    <property type="entry name" value="DUF1707"/>
    <property type="match status" value="1"/>
</dbReference>
<protein>
    <submittedName>
        <fullName evidence="2">DUF1707 domain-containing protein</fullName>
    </submittedName>
</protein>
<comment type="caution">
    <text evidence="2">The sequence shown here is derived from an EMBL/GenBank/DDBJ whole genome shotgun (WGS) entry which is preliminary data.</text>
</comment>
<gene>
    <name evidence="2" type="ORF">ACFQ07_25130</name>
</gene>
<sequence>MEGQPSYPVRASDTERDRVLQELSERVAEGRISHETFERRVDQALRAQSQA</sequence>
<reference evidence="3" key="1">
    <citation type="journal article" date="2019" name="Int. J. Syst. Evol. Microbiol.">
        <title>The Global Catalogue of Microorganisms (GCM) 10K type strain sequencing project: providing services to taxonomists for standard genome sequencing and annotation.</title>
        <authorList>
            <consortium name="The Broad Institute Genomics Platform"/>
            <consortium name="The Broad Institute Genome Sequencing Center for Infectious Disease"/>
            <person name="Wu L."/>
            <person name="Ma J."/>
        </authorList>
    </citation>
    <scope>NUCLEOTIDE SEQUENCE [LARGE SCALE GENOMIC DNA]</scope>
    <source>
        <strain evidence="3">JCM 31696</strain>
    </source>
</reference>
<feature type="domain" description="DUF1707" evidence="1">
    <location>
        <begin position="9"/>
        <end position="50"/>
    </location>
</feature>
<evidence type="ECO:0000313" key="2">
    <source>
        <dbReference type="EMBL" id="MFD0855549.1"/>
    </source>
</evidence>
<dbReference type="EMBL" id="JBHTIR010003653">
    <property type="protein sequence ID" value="MFD0855549.1"/>
    <property type="molecule type" value="Genomic_DNA"/>
</dbReference>
<feature type="non-terminal residue" evidence="2">
    <location>
        <position position="51"/>
    </location>
</feature>
<organism evidence="2 3">
    <name type="scientific">Actinomadura adrarensis</name>
    <dbReference type="NCBI Taxonomy" id="1819600"/>
    <lineage>
        <taxon>Bacteria</taxon>
        <taxon>Bacillati</taxon>
        <taxon>Actinomycetota</taxon>
        <taxon>Actinomycetes</taxon>
        <taxon>Streptosporangiales</taxon>
        <taxon>Thermomonosporaceae</taxon>
        <taxon>Actinomadura</taxon>
    </lineage>
</organism>
<evidence type="ECO:0000313" key="3">
    <source>
        <dbReference type="Proteomes" id="UP001597083"/>
    </source>
</evidence>
<evidence type="ECO:0000259" key="1">
    <source>
        <dbReference type="Pfam" id="PF08044"/>
    </source>
</evidence>
<accession>A0ABW3CNJ9</accession>